<reference evidence="1 2" key="1">
    <citation type="journal article" date="2018" name="Nat. Genet.">
        <title>The Rosa genome provides new insights in the design of modern roses.</title>
        <authorList>
            <person name="Bendahmane M."/>
        </authorList>
    </citation>
    <scope>NUCLEOTIDE SEQUENCE [LARGE SCALE GENOMIC DNA]</scope>
    <source>
        <strain evidence="2">cv. Old Blush</strain>
    </source>
</reference>
<proteinExistence type="predicted"/>
<dbReference type="OMA" id="KCEHIER"/>
<dbReference type="Gramene" id="PRQ50695">
    <property type="protein sequence ID" value="PRQ50695"/>
    <property type="gene ID" value="RchiOBHm_Chr2g0136131"/>
</dbReference>
<protein>
    <submittedName>
        <fullName evidence="1">Putative RNA-directed DNA polymerase</fullName>
        <ecNumber evidence="1">2.7.7.49</ecNumber>
    </submittedName>
</protein>
<keyword evidence="1" id="KW-0695">RNA-directed DNA polymerase</keyword>
<comment type="caution">
    <text evidence="1">The sequence shown here is derived from an EMBL/GenBank/DDBJ whole genome shotgun (WGS) entry which is preliminary data.</text>
</comment>
<dbReference type="EMBL" id="PDCK01000040">
    <property type="protein sequence ID" value="PRQ50695.1"/>
    <property type="molecule type" value="Genomic_DNA"/>
</dbReference>
<dbReference type="EC" id="2.7.7.49" evidence="1"/>
<dbReference type="PANTHER" id="PTHR33710">
    <property type="entry name" value="BNAC02G09200D PROTEIN"/>
    <property type="match status" value="1"/>
</dbReference>
<dbReference type="STRING" id="74649.A0A2P6RW94"/>
<keyword evidence="1" id="KW-0548">Nucleotidyltransferase</keyword>
<dbReference type="SUPFAM" id="SSF56219">
    <property type="entry name" value="DNase I-like"/>
    <property type="match status" value="1"/>
</dbReference>
<dbReference type="PANTHER" id="PTHR33710:SF71">
    <property type="entry name" value="ENDONUCLEASE_EXONUCLEASE_PHOSPHATASE DOMAIN-CONTAINING PROTEIN"/>
    <property type="match status" value="1"/>
</dbReference>
<gene>
    <name evidence="1" type="ORF">RchiOBHm_Chr2g0136131</name>
</gene>
<sequence length="339" mass="39743">MTRFRQALVDCGLMDMGFVGSRFTWANRFTKVRLDRACQNFQWRELYPFSRVITLPLSRSDHCPLLIEVNPERPPARRSSRRFRFEEMWLNHSECSQVIKTGWLLPSTGESMTQVGRKIKQTGSLLLSWNEGVFQQRQVEMRLIQRKLDTVMAVDHQNSHFDEIKALQFRLNELLSINETYWRQRSKVQWLREGDRNTSFFHRRASNRRSRNRIKGLLTENGQWTSEPGEVTNILLQYYEASFRSEQSDPIAMNLILDCIQPRVTESMNGELMAPYSDDEIKRALFQMHPSKSPGPDGMSPCFFQKFWDVVEFDVCQAVREVLNQGDKACIGFTPYCSM</sequence>
<dbReference type="Proteomes" id="UP000238479">
    <property type="component" value="Chromosome 2"/>
</dbReference>
<dbReference type="AlphaFoldDB" id="A0A2P6RW94"/>
<name>A0A2P6RW94_ROSCH</name>
<dbReference type="InterPro" id="IPR036691">
    <property type="entry name" value="Endo/exonu/phosph_ase_sf"/>
</dbReference>
<keyword evidence="1" id="KW-0808">Transferase</keyword>
<evidence type="ECO:0000313" key="2">
    <source>
        <dbReference type="Proteomes" id="UP000238479"/>
    </source>
</evidence>
<evidence type="ECO:0000313" key="1">
    <source>
        <dbReference type="EMBL" id="PRQ50695.1"/>
    </source>
</evidence>
<keyword evidence="2" id="KW-1185">Reference proteome</keyword>
<accession>A0A2P6RW94</accession>
<organism evidence="1 2">
    <name type="scientific">Rosa chinensis</name>
    <name type="common">China rose</name>
    <dbReference type="NCBI Taxonomy" id="74649"/>
    <lineage>
        <taxon>Eukaryota</taxon>
        <taxon>Viridiplantae</taxon>
        <taxon>Streptophyta</taxon>
        <taxon>Embryophyta</taxon>
        <taxon>Tracheophyta</taxon>
        <taxon>Spermatophyta</taxon>
        <taxon>Magnoliopsida</taxon>
        <taxon>eudicotyledons</taxon>
        <taxon>Gunneridae</taxon>
        <taxon>Pentapetalae</taxon>
        <taxon>rosids</taxon>
        <taxon>fabids</taxon>
        <taxon>Rosales</taxon>
        <taxon>Rosaceae</taxon>
        <taxon>Rosoideae</taxon>
        <taxon>Rosoideae incertae sedis</taxon>
        <taxon>Rosa</taxon>
    </lineage>
</organism>
<dbReference type="GO" id="GO:0003964">
    <property type="term" value="F:RNA-directed DNA polymerase activity"/>
    <property type="evidence" value="ECO:0007669"/>
    <property type="project" value="UniProtKB-KW"/>
</dbReference>